<dbReference type="InterPro" id="IPR036058">
    <property type="entry name" value="Kazal_dom_sf"/>
</dbReference>
<dbReference type="RefSeq" id="XP_017782596.1">
    <property type="nucleotide sequence ID" value="XM_017927107.1"/>
</dbReference>
<evidence type="ECO:0000313" key="6">
    <source>
        <dbReference type="Proteomes" id="UP000695000"/>
    </source>
</evidence>
<feature type="signal peptide" evidence="4">
    <location>
        <begin position="1"/>
        <end position="16"/>
    </location>
</feature>
<dbReference type="InterPro" id="IPR002350">
    <property type="entry name" value="Kazal_dom"/>
</dbReference>
<proteinExistence type="predicted"/>
<protein>
    <submittedName>
        <fullName evidence="7">Four-domain proteases inhibitor-like</fullName>
    </submittedName>
</protein>
<evidence type="ECO:0000313" key="7">
    <source>
        <dbReference type="RefSeq" id="XP_017782596.1"/>
    </source>
</evidence>
<dbReference type="Gene3D" id="3.30.60.30">
    <property type="match status" value="2"/>
</dbReference>
<dbReference type="PANTHER" id="PTHR10913">
    <property type="entry name" value="FOLLISTATIN-RELATED"/>
    <property type="match status" value="1"/>
</dbReference>
<dbReference type="Proteomes" id="UP000695000">
    <property type="component" value="Unplaced"/>
</dbReference>
<accession>A0ABM1N6Z6</accession>
<evidence type="ECO:0000256" key="3">
    <source>
        <dbReference type="ARBA" id="ARBA00023157"/>
    </source>
</evidence>
<dbReference type="Pfam" id="PF00050">
    <property type="entry name" value="Kazal_1"/>
    <property type="match status" value="1"/>
</dbReference>
<feature type="domain" description="Kazal-like" evidence="5">
    <location>
        <begin position="64"/>
        <end position="113"/>
    </location>
</feature>
<keyword evidence="3" id="KW-1015">Disulfide bond</keyword>
<dbReference type="PROSITE" id="PS00282">
    <property type="entry name" value="KAZAL_1"/>
    <property type="match status" value="1"/>
</dbReference>
<dbReference type="InterPro" id="IPR050653">
    <property type="entry name" value="Prot_Inhib_GrowthFact_Antg"/>
</dbReference>
<evidence type="ECO:0000256" key="1">
    <source>
        <dbReference type="ARBA" id="ARBA00022690"/>
    </source>
</evidence>
<dbReference type="SMART" id="SM00280">
    <property type="entry name" value="KAZAL"/>
    <property type="match status" value="2"/>
</dbReference>
<feature type="domain" description="Kazal-like" evidence="5">
    <location>
        <begin position="25"/>
        <end position="62"/>
    </location>
</feature>
<dbReference type="CDD" id="cd00104">
    <property type="entry name" value="KAZAL_FS"/>
    <property type="match status" value="2"/>
</dbReference>
<gene>
    <name evidence="7" type="primary">LOC108566953</name>
</gene>
<keyword evidence="4" id="KW-0732">Signal</keyword>
<keyword evidence="6" id="KW-1185">Reference proteome</keyword>
<evidence type="ECO:0000259" key="5">
    <source>
        <dbReference type="PROSITE" id="PS51465"/>
    </source>
</evidence>
<evidence type="ECO:0000256" key="2">
    <source>
        <dbReference type="ARBA" id="ARBA00022900"/>
    </source>
</evidence>
<keyword evidence="1" id="KW-0646">Protease inhibitor</keyword>
<keyword evidence="2" id="KW-0722">Serine protease inhibitor</keyword>
<name>A0ABM1N6Z6_NICVS</name>
<dbReference type="PROSITE" id="PS51465">
    <property type="entry name" value="KAZAL_2"/>
    <property type="match status" value="2"/>
</dbReference>
<evidence type="ECO:0000256" key="4">
    <source>
        <dbReference type="SAM" id="SignalP"/>
    </source>
</evidence>
<dbReference type="SUPFAM" id="SSF100895">
    <property type="entry name" value="Kazal-type serine protease inhibitors"/>
    <property type="match status" value="2"/>
</dbReference>
<dbReference type="GeneID" id="108566953"/>
<feature type="chain" id="PRO_5045474862" evidence="4">
    <location>
        <begin position="17"/>
        <end position="119"/>
    </location>
</feature>
<dbReference type="Pfam" id="PF07648">
    <property type="entry name" value="Kazal_2"/>
    <property type="match status" value="1"/>
</dbReference>
<organism evidence="6 7">
    <name type="scientific">Nicrophorus vespilloides</name>
    <name type="common">Boreal carrion beetle</name>
    <dbReference type="NCBI Taxonomy" id="110193"/>
    <lineage>
        <taxon>Eukaryota</taxon>
        <taxon>Metazoa</taxon>
        <taxon>Ecdysozoa</taxon>
        <taxon>Arthropoda</taxon>
        <taxon>Hexapoda</taxon>
        <taxon>Insecta</taxon>
        <taxon>Pterygota</taxon>
        <taxon>Neoptera</taxon>
        <taxon>Endopterygota</taxon>
        <taxon>Coleoptera</taxon>
        <taxon>Polyphaga</taxon>
        <taxon>Staphyliniformia</taxon>
        <taxon>Silphidae</taxon>
        <taxon>Nicrophorinae</taxon>
        <taxon>Nicrophorus</taxon>
    </lineage>
</organism>
<dbReference type="PANTHER" id="PTHR10913:SF45">
    <property type="entry name" value="FOLLISTATIN, ISOFORM A-RELATED"/>
    <property type="match status" value="1"/>
</dbReference>
<reference evidence="7" key="1">
    <citation type="submission" date="2025-08" db="UniProtKB">
        <authorList>
            <consortium name="RefSeq"/>
        </authorList>
    </citation>
    <scope>IDENTIFICATION</scope>
    <source>
        <tissue evidence="7">Whole Larva</tissue>
    </source>
</reference>
<sequence length="119" mass="13329">MKTIAFLLFIVAAAVAVEPNDCSVYRPVCGSDGLTYPNECSLKYQQFQDDTLTLAYRGECEPVEIDEEPCICTKEIRPVCGSDAVTYMNRCLFECAARLYNILYVLYEGSCVKGQVAYH</sequence>